<dbReference type="InterPro" id="IPR016181">
    <property type="entry name" value="Acyl_CoA_acyltransferase"/>
</dbReference>
<dbReference type="EMBL" id="JACHIP010000005">
    <property type="protein sequence ID" value="MBB5058984.1"/>
    <property type="molecule type" value="Genomic_DNA"/>
</dbReference>
<name>A0A7W8E572_9BACT</name>
<proteinExistence type="predicted"/>
<dbReference type="AlphaFoldDB" id="A0A7W8E572"/>
<reference evidence="4 5" key="1">
    <citation type="submission" date="2020-08" db="EMBL/GenBank/DDBJ databases">
        <title>Genomic Encyclopedia of Type Strains, Phase IV (KMG-V): Genome sequencing to study the core and pangenomes of soil and plant-associated prokaryotes.</title>
        <authorList>
            <person name="Whitman W."/>
        </authorList>
    </citation>
    <scope>NUCLEOTIDE SEQUENCE [LARGE SCALE GENOMIC DNA]</scope>
    <source>
        <strain evidence="4 5">M8UP14</strain>
    </source>
</reference>
<dbReference type="SUPFAM" id="SSF55729">
    <property type="entry name" value="Acyl-CoA N-acyltransferases (Nat)"/>
    <property type="match status" value="1"/>
</dbReference>
<keyword evidence="5" id="KW-1185">Reference proteome</keyword>
<evidence type="ECO:0000313" key="5">
    <source>
        <dbReference type="Proteomes" id="UP000540989"/>
    </source>
</evidence>
<dbReference type="InterPro" id="IPR050832">
    <property type="entry name" value="Bact_Acetyltransf"/>
</dbReference>
<dbReference type="InterPro" id="IPR000182">
    <property type="entry name" value="GNAT_dom"/>
</dbReference>
<dbReference type="RefSeq" id="WP_221312875.1">
    <property type="nucleotide sequence ID" value="NZ_JACHIP010000005.1"/>
</dbReference>
<dbReference type="GO" id="GO:0016747">
    <property type="term" value="F:acyltransferase activity, transferring groups other than amino-acyl groups"/>
    <property type="evidence" value="ECO:0007669"/>
    <property type="project" value="InterPro"/>
</dbReference>
<gene>
    <name evidence="4" type="ORF">HDF16_003707</name>
</gene>
<dbReference type="Pfam" id="PF00583">
    <property type="entry name" value="Acetyltransf_1"/>
    <property type="match status" value="1"/>
</dbReference>
<feature type="domain" description="N-acetyltransferase" evidence="3">
    <location>
        <begin position="2"/>
        <end position="172"/>
    </location>
</feature>
<sequence>MILVRRANQQDASAIARVHIASWRTTYAGIVPNDYLKSLNESERVLQWQDWLARDVRVYVAELDGEVIGFASAGPTRELLEGCDAELYAIYLLNRAQRIGIGTTLVRTLATYLCAKDFKSMMVWVLEQNPAIHFYEKSGAVRVTSKQIEVGGAVLGEIAFKWPDLSMLASLT</sequence>
<dbReference type="CDD" id="cd04301">
    <property type="entry name" value="NAT_SF"/>
    <property type="match status" value="1"/>
</dbReference>
<dbReference type="PROSITE" id="PS51186">
    <property type="entry name" value="GNAT"/>
    <property type="match status" value="1"/>
</dbReference>
<comment type="caution">
    <text evidence="4">The sequence shown here is derived from an EMBL/GenBank/DDBJ whole genome shotgun (WGS) entry which is preliminary data.</text>
</comment>
<dbReference type="PANTHER" id="PTHR43877">
    <property type="entry name" value="AMINOALKYLPHOSPHONATE N-ACETYLTRANSFERASE-RELATED-RELATED"/>
    <property type="match status" value="1"/>
</dbReference>
<evidence type="ECO:0000313" key="4">
    <source>
        <dbReference type="EMBL" id="MBB5058984.1"/>
    </source>
</evidence>
<keyword evidence="2 4" id="KW-0012">Acyltransferase</keyword>
<organism evidence="4 5">
    <name type="scientific">Granulicella aggregans</name>
    <dbReference type="NCBI Taxonomy" id="474949"/>
    <lineage>
        <taxon>Bacteria</taxon>
        <taxon>Pseudomonadati</taxon>
        <taxon>Acidobacteriota</taxon>
        <taxon>Terriglobia</taxon>
        <taxon>Terriglobales</taxon>
        <taxon>Acidobacteriaceae</taxon>
        <taxon>Granulicella</taxon>
    </lineage>
</organism>
<dbReference type="Proteomes" id="UP000540989">
    <property type="component" value="Unassembled WGS sequence"/>
</dbReference>
<evidence type="ECO:0000259" key="3">
    <source>
        <dbReference type="PROSITE" id="PS51186"/>
    </source>
</evidence>
<protein>
    <submittedName>
        <fullName evidence="4">L-amino acid N-acyltransferase YncA</fullName>
    </submittedName>
</protein>
<accession>A0A7W8E572</accession>
<evidence type="ECO:0000256" key="2">
    <source>
        <dbReference type="ARBA" id="ARBA00023315"/>
    </source>
</evidence>
<evidence type="ECO:0000256" key="1">
    <source>
        <dbReference type="ARBA" id="ARBA00022679"/>
    </source>
</evidence>
<keyword evidence="1 4" id="KW-0808">Transferase</keyword>
<dbReference type="Gene3D" id="3.40.630.30">
    <property type="match status" value="1"/>
</dbReference>